<organism evidence="4 5">
    <name type="scientific">Oligella ureolytica</name>
    <dbReference type="NCBI Taxonomy" id="90244"/>
    <lineage>
        <taxon>Bacteria</taxon>
        <taxon>Pseudomonadati</taxon>
        <taxon>Pseudomonadota</taxon>
        <taxon>Betaproteobacteria</taxon>
        <taxon>Burkholderiales</taxon>
        <taxon>Alcaligenaceae</taxon>
        <taxon>Oligella</taxon>
    </lineage>
</organism>
<evidence type="ECO:0000256" key="2">
    <source>
        <dbReference type="ARBA" id="ARBA00022801"/>
    </source>
</evidence>
<dbReference type="AlphaFoldDB" id="A0A378XIN7"/>
<dbReference type="InterPro" id="IPR014166">
    <property type="entry name" value="Tol-Pal_acyl-CoA_thioesterase"/>
</dbReference>
<comment type="similarity">
    <text evidence="1">Belongs to the 4-hydroxybenzoyl-CoA thioesterase family.</text>
</comment>
<dbReference type="EMBL" id="UGSB01000001">
    <property type="protein sequence ID" value="SUA55567.1"/>
    <property type="molecule type" value="Genomic_DNA"/>
</dbReference>
<dbReference type="STRING" id="1122619.GCA_000373745_01973"/>
<dbReference type="InterPro" id="IPR006684">
    <property type="entry name" value="YbgC/YbaW"/>
</dbReference>
<name>A0A378XIN7_9BURK</name>
<dbReference type="SUPFAM" id="SSF54637">
    <property type="entry name" value="Thioesterase/thiol ester dehydrase-isomerase"/>
    <property type="match status" value="1"/>
</dbReference>
<dbReference type="PIRSF" id="PIRSF003230">
    <property type="entry name" value="YbgC"/>
    <property type="match status" value="1"/>
</dbReference>
<proteinExistence type="inferred from homology"/>
<dbReference type="Proteomes" id="UP000254603">
    <property type="component" value="Unassembled WGS sequence"/>
</dbReference>
<accession>A0A378XIN7</accession>
<dbReference type="Proteomes" id="UP000594903">
    <property type="component" value="Chromosome"/>
</dbReference>
<evidence type="ECO:0000313" key="3">
    <source>
        <dbReference type="EMBL" id="QPT39301.1"/>
    </source>
</evidence>
<dbReference type="CDD" id="cd00586">
    <property type="entry name" value="4HBT"/>
    <property type="match status" value="1"/>
</dbReference>
<dbReference type="GO" id="GO:0047617">
    <property type="term" value="F:fatty acyl-CoA hydrolase activity"/>
    <property type="evidence" value="ECO:0007669"/>
    <property type="project" value="TreeGrafter"/>
</dbReference>
<evidence type="ECO:0000256" key="1">
    <source>
        <dbReference type="ARBA" id="ARBA00005953"/>
    </source>
</evidence>
<protein>
    <submittedName>
        <fullName evidence="4">Acyl-CoA thioester hydrolase YbgC</fullName>
        <ecNumber evidence="4">3.1.2.-</ecNumber>
    </submittedName>
    <submittedName>
        <fullName evidence="3">Tol-pal system-associated acyl-CoA thioesterase</fullName>
    </submittedName>
</protein>
<reference evidence="4 5" key="1">
    <citation type="submission" date="2018-06" db="EMBL/GenBank/DDBJ databases">
        <authorList>
            <consortium name="Pathogen Informatics"/>
            <person name="Doyle S."/>
        </authorList>
    </citation>
    <scope>NUCLEOTIDE SEQUENCE [LARGE SCALE GENOMIC DNA]</scope>
    <source>
        <strain evidence="4 5">NCTC11997</strain>
    </source>
</reference>
<evidence type="ECO:0000313" key="5">
    <source>
        <dbReference type="Proteomes" id="UP000254603"/>
    </source>
</evidence>
<dbReference type="Gene3D" id="3.10.129.10">
    <property type="entry name" value="Hotdog Thioesterase"/>
    <property type="match status" value="1"/>
</dbReference>
<dbReference type="RefSeq" id="WP_018575153.1">
    <property type="nucleotide sequence ID" value="NZ_CP065725.1"/>
</dbReference>
<dbReference type="PANTHER" id="PTHR31793">
    <property type="entry name" value="4-HYDROXYBENZOYL-COA THIOESTERASE FAMILY MEMBER"/>
    <property type="match status" value="1"/>
</dbReference>
<dbReference type="OrthoDB" id="9808429at2"/>
<dbReference type="EC" id="3.1.2.-" evidence="4"/>
<keyword evidence="2 4" id="KW-0378">Hydrolase</keyword>
<dbReference type="InterPro" id="IPR050563">
    <property type="entry name" value="4-hydroxybenzoyl-CoA_TE"/>
</dbReference>
<reference evidence="3 6" key="2">
    <citation type="submission" date="2020-12" db="EMBL/GenBank/DDBJ databases">
        <title>FDA dAtabase for Regulatory Grade micrObial Sequences (FDA-ARGOS): Supporting development and validation of Infectious Disease Dx tests.</title>
        <authorList>
            <person name="Sproer C."/>
            <person name="Gronow S."/>
            <person name="Severitt S."/>
            <person name="Schroder I."/>
            <person name="Tallon L."/>
            <person name="Sadzewicz L."/>
            <person name="Zhao X."/>
            <person name="Boylan J."/>
            <person name="Ott S."/>
            <person name="Bowen H."/>
            <person name="Vavikolanu K."/>
            <person name="Mehta A."/>
            <person name="Aluvathingal J."/>
            <person name="Nadendla S."/>
            <person name="Lowell S."/>
            <person name="Myers T."/>
            <person name="Yan Y."/>
            <person name="Sichtig H."/>
        </authorList>
    </citation>
    <scope>NUCLEOTIDE SEQUENCE [LARGE SCALE GENOMIC DNA]</scope>
    <source>
        <strain evidence="3 6">FDAARGOS_872</strain>
    </source>
</reference>
<sequence>MSDIQSPQGQSNTFILPIRVYYEDTDAGGVVFYANYLKFFERARTEWLRTLGVNQAKLAEEQQRIFVVVGTQVRYRSPARLDDLLNIKTRLTKVGNSSCTFEQIAERNGEVLVKSSIQVCCVDSQRFKPAPIPADIRSLFLSVQDN</sequence>
<dbReference type="NCBIfam" id="TIGR02799">
    <property type="entry name" value="thio_ybgC"/>
    <property type="match status" value="1"/>
</dbReference>
<gene>
    <name evidence="4" type="primary">ybgC</name>
    <name evidence="3" type="ORF">I6G29_08970</name>
    <name evidence="4" type="ORF">NCTC11997_01858</name>
</gene>
<keyword evidence="6" id="KW-1185">Reference proteome</keyword>
<dbReference type="PANTHER" id="PTHR31793:SF37">
    <property type="entry name" value="ACYL-COA THIOESTER HYDROLASE YBGC"/>
    <property type="match status" value="1"/>
</dbReference>
<dbReference type="Pfam" id="PF13279">
    <property type="entry name" value="4HBT_2"/>
    <property type="match status" value="1"/>
</dbReference>
<dbReference type="InterPro" id="IPR029069">
    <property type="entry name" value="HotDog_dom_sf"/>
</dbReference>
<dbReference type="NCBIfam" id="TIGR00051">
    <property type="entry name" value="YbgC/FadM family acyl-CoA thioesterase"/>
    <property type="match status" value="1"/>
</dbReference>
<dbReference type="EMBL" id="CP065725">
    <property type="protein sequence ID" value="QPT39301.1"/>
    <property type="molecule type" value="Genomic_DNA"/>
</dbReference>
<evidence type="ECO:0000313" key="4">
    <source>
        <dbReference type="EMBL" id="SUA55567.1"/>
    </source>
</evidence>
<evidence type="ECO:0000313" key="6">
    <source>
        <dbReference type="Proteomes" id="UP000594903"/>
    </source>
</evidence>
<dbReference type="FunFam" id="3.10.129.10:FF:000004">
    <property type="entry name" value="Tol-pal system-associated acyl-CoA thioesterase"/>
    <property type="match status" value="1"/>
</dbReference>